<feature type="chain" id="PRO_5007286603" evidence="2">
    <location>
        <begin position="21"/>
        <end position="116"/>
    </location>
</feature>
<accession>A0A131Z437</accession>
<proteinExistence type="predicted"/>
<evidence type="ECO:0000256" key="1">
    <source>
        <dbReference type="SAM" id="MobiDB-lite"/>
    </source>
</evidence>
<evidence type="ECO:0000313" key="3">
    <source>
        <dbReference type="EMBL" id="JAP86154.1"/>
    </source>
</evidence>
<feature type="compositionally biased region" description="Basic and acidic residues" evidence="1">
    <location>
        <begin position="41"/>
        <end position="51"/>
    </location>
</feature>
<dbReference type="AlphaFoldDB" id="A0A131Z437"/>
<keyword evidence="2" id="KW-0732">Signal</keyword>
<protein>
    <submittedName>
        <fullName evidence="3">Evasin</fullName>
    </submittedName>
</protein>
<organism evidence="3">
    <name type="scientific">Rhipicephalus appendiculatus</name>
    <name type="common">Brown ear tick</name>
    <dbReference type="NCBI Taxonomy" id="34631"/>
    <lineage>
        <taxon>Eukaryota</taxon>
        <taxon>Metazoa</taxon>
        <taxon>Ecdysozoa</taxon>
        <taxon>Arthropoda</taxon>
        <taxon>Chelicerata</taxon>
        <taxon>Arachnida</taxon>
        <taxon>Acari</taxon>
        <taxon>Parasitiformes</taxon>
        <taxon>Ixodida</taxon>
        <taxon>Ixodoidea</taxon>
        <taxon>Ixodidae</taxon>
        <taxon>Rhipicephalinae</taxon>
        <taxon>Rhipicephalus</taxon>
        <taxon>Rhipicephalus</taxon>
    </lineage>
</organism>
<sequence>MIFLTFCLVLIATSTLYTQAKPTHSAVTNERQATHSAVTNERQDSDPHGDDAINSLQVSSRSSDQETHNESNQKPSKHKKYKLDEQKNPTVPVMCTVGTCHKGVCISLKDVLCSNM</sequence>
<reference evidence="3" key="1">
    <citation type="journal article" date="2016" name="Ticks Tick Borne Dis.">
        <title>De novo assembly and annotation of the salivary gland transcriptome of Rhipicephalus appendiculatus male and female ticks during blood feeding.</title>
        <authorList>
            <person name="de Castro M.H."/>
            <person name="de Klerk D."/>
            <person name="Pienaar R."/>
            <person name="Latif A.A."/>
            <person name="Rees D.J."/>
            <person name="Mans B.J."/>
        </authorList>
    </citation>
    <scope>NUCLEOTIDE SEQUENCE</scope>
    <source>
        <tissue evidence="3">Salivary glands</tissue>
    </source>
</reference>
<feature type="region of interest" description="Disordered" evidence="1">
    <location>
        <begin position="20"/>
        <end position="85"/>
    </location>
</feature>
<feature type="signal peptide" evidence="2">
    <location>
        <begin position="1"/>
        <end position="20"/>
    </location>
</feature>
<evidence type="ECO:0000256" key="2">
    <source>
        <dbReference type="SAM" id="SignalP"/>
    </source>
</evidence>
<dbReference type="EMBL" id="GEDV01002403">
    <property type="protein sequence ID" value="JAP86154.1"/>
    <property type="molecule type" value="Transcribed_RNA"/>
</dbReference>
<feature type="compositionally biased region" description="Polar residues" evidence="1">
    <location>
        <begin position="20"/>
        <end position="40"/>
    </location>
</feature>
<name>A0A131Z437_RHIAP</name>